<name>X0XXF6_9ZZZZ</name>
<accession>X0XXF6</accession>
<sequence>EIKDFFKGNKEEHGWERRGDKHELPNSAWI</sequence>
<reference evidence="2" key="1">
    <citation type="journal article" date="2014" name="Front. Microbiol.">
        <title>High frequency of phylogenetically diverse reductive dehalogenase-homologous genes in deep subseafloor sedimentary metagenomes.</title>
        <authorList>
            <person name="Kawai M."/>
            <person name="Futagami T."/>
            <person name="Toyoda A."/>
            <person name="Takaki Y."/>
            <person name="Nishi S."/>
            <person name="Hori S."/>
            <person name="Arai W."/>
            <person name="Tsubouchi T."/>
            <person name="Morono Y."/>
            <person name="Uchiyama I."/>
            <person name="Ito T."/>
            <person name="Fujiyama A."/>
            <person name="Inagaki F."/>
            <person name="Takami H."/>
        </authorList>
    </citation>
    <scope>NUCLEOTIDE SEQUENCE</scope>
    <source>
        <strain evidence="2">Expedition CK06-06</strain>
    </source>
</reference>
<organism evidence="2">
    <name type="scientific">marine sediment metagenome</name>
    <dbReference type="NCBI Taxonomy" id="412755"/>
    <lineage>
        <taxon>unclassified sequences</taxon>
        <taxon>metagenomes</taxon>
        <taxon>ecological metagenomes</taxon>
    </lineage>
</organism>
<evidence type="ECO:0000256" key="1">
    <source>
        <dbReference type="SAM" id="MobiDB-lite"/>
    </source>
</evidence>
<dbReference type="EMBL" id="BARS01059777">
    <property type="protein sequence ID" value="GAG48079.1"/>
    <property type="molecule type" value="Genomic_DNA"/>
</dbReference>
<feature type="compositionally biased region" description="Basic and acidic residues" evidence="1">
    <location>
        <begin position="11"/>
        <end position="24"/>
    </location>
</feature>
<feature type="non-terminal residue" evidence="2">
    <location>
        <position position="30"/>
    </location>
</feature>
<feature type="region of interest" description="Disordered" evidence="1">
    <location>
        <begin position="11"/>
        <end position="30"/>
    </location>
</feature>
<proteinExistence type="predicted"/>
<protein>
    <submittedName>
        <fullName evidence="2">Uncharacterized protein</fullName>
    </submittedName>
</protein>
<evidence type="ECO:0000313" key="2">
    <source>
        <dbReference type="EMBL" id="GAG48079.1"/>
    </source>
</evidence>
<dbReference type="AlphaFoldDB" id="X0XXF6"/>
<comment type="caution">
    <text evidence="2">The sequence shown here is derived from an EMBL/GenBank/DDBJ whole genome shotgun (WGS) entry which is preliminary data.</text>
</comment>
<feature type="non-terminal residue" evidence="2">
    <location>
        <position position="1"/>
    </location>
</feature>
<gene>
    <name evidence="2" type="ORF">S01H1_86360</name>
</gene>